<reference evidence="1 2" key="1">
    <citation type="submission" date="2024-02" db="EMBL/GenBank/DDBJ databases">
        <title>Complete sequences of two Paenibacillus sp. strains and one Lysinibacillus strain isolated from the environment on STAA medium highlight biotechnological potential.</title>
        <authorList>
            <person name="Attere S.A."/>
            <person name="Piche L.C."/>
            <person name="Intertaglia L."/>
            <person name="Lami R."/>
            <person name="Charette S.J."/>
            <person name="Vincent A.T."/>
        </authorList>
    </citation>
    <scope>NUCLEOTIDE SEQUENCE [LARGE SCALE GENOMIC DNA]</scope>
    <source>
        <strain evidence="1 2">Y5S-7</strain>
    </source>
</reference>
<gene>
    <name evidence="1" type="ORF">V6668_26605</name>
</gene>
<accession>A0ABD8ARD7</accession>
<dbReference type="RefSeq" id="WP_338707115.1">
    <property type="nucleotide sequence ID" value="NZ_CP145892.1"/>
</dbReference>
<dbReference type="AlphaFoldDB" id="A0ABD8ARD7"/>
<dbReference type="EMBL" id="CP145892">
    <property type="protein sequence ID" value="WWP19958.1"/>
    <property type="molecule type" value="Genomic_DNA"/>
</dbReference>
<name>A0ABD8ARD7_PAEAM</name>
<organism evidence="1 2">
    <name type="scientific">Paenibacillus amylolyticus</name>
    <dbReference type="NCBI Taxonomy" id="1451"/>
    <lineage>
        <taxon>Bacteria</taxon>
        <taxon>Bacillati</taxon>
        <taxon>Bacillota</taxon>
        <taxon>Bacilli</taxon>
        <taxon>Bacillales</taxon>
        <taxon>Paenibacillaceae</taxon>
        <taxon>Paenibacillus</taxon>
    </lineage>
</organism>
<sequence length="95" mass="10814">MLKLVIYSVYSSGSEVRLFIAGAVPLNHDNAEIAEGFILFVEKGLTFLISYGKLIFVPFLGAVHGNKHENKTIENNRKNNACKENFNMIYYKSRR</sequence>
<dbReference type="GeneID" id="93479120"/>
<protein>
    <submittedName>
        <fullName evidence="1">Uncharacterized protein</fullName>
    </submittedName>
</protein>
<evidence type="ECO:0000313" key="2">
    <source>
        <dbReference type="Proteomes" id="UP001364764"/>
    </source>
</evidence>
<evidence type="ECO:0000313" key="1">
    <source>
        <dbReference type="EMBL" id="WWP19958.1"/>
    </source>
</evidence>
<proteinExistence type="predicted"/>
<dbReference type="Proteomes" id="UP001364764">
    <property type="component" value="Chromosome"/>
</dbReference>